<protein>
    <submittedName>
        <fullName evidence="1">Alkaline phosphatase PhoX</fullName>
    </submittedName>
</protein>
<accession>A0AAW9RXZ9</accession>
<comment type="caution">
    <text evidence="1">The sequence shown here is derived from an EMBL/GenBank/DDBJ whole genome shotgun (WGS) entry which is preliminary data.</text>
</comment>
<dbReference type="RefSeq" id="WP_346820651.1">
    <property type="nucleotide sequence ID" value="NZ_JBDKWZ010000004.1"/>
</dbReference>
<keyword evidence="2" id="KW-1185">Reference proteome</keyword>
<dbReference type="PROSITE" id="PS51318">
    <property type="entry name" value="TAT"/>
    <property type="match status" value="1"/>
</dbReference>
<dbReference type="PANTHER" id="PTHR35399:SF4">
    <property type="entry name" value="MEMBRANE PROTEIN"/>
    <property type="match status" value="1"/>
</dbReference>
<dbReference type="PROSITE" id="PS51257">
    <property type="entry name" value="PROKAR_LIPOPROTEIN"/>
    <property type="match status" value="1"/>
</dbReference>
<dbReference type="PANTHER" id="PTHR35399">
    <property type="entry name" value="SLR8030 PROTEIN"/>
    <property type="match status" value="1"/>
</dbReference>
<sequence length="473" mass="52050">MSQTSRRKFLKNSGIIGLGFGGLQTFVAQSLVSCSSPGKKQNLTEVSVTPFKGYGELKADPKGILNLPEGFRYKVIFRQGEQMDDGLISPDKPDGMATFEGPDGKIILIRNHETNPGDPNGPWGEDFSLLSKVPSEKIYDAGNGLNPATGGTSTLVIDEDSLTVEKSYLSLAGTVRNCAGGLTPWGSWITCEESVLKANEELEQDHGYPFEVPASAEILLADPIPLKAMGRFNHEAVAVDPQSGIVYQTEDRHDGLIYRFIPEEKGNLQKGGRLQVLAIKGQKSVDTRNWAKLDLPPFPINQTVEVEWLDIDQVESPEDDLRYRGFEMGAARFARGEGMWYGDKEVYFACTNGGKIEKGQVFRYIPSEFEGQAKETEAPGKLELFAEPNDEEVCQYCDNLTIAPWGDVVLCEDNKKPFIIGITPKGEFYKIAENVGYESEFAGGVFSPSGKTYFVNIQHVGLTVAIQGPWQHV</sequence>
<dbReference type="InterPro" id="IPR006311">
    <property type="entry name" value="TAT_signal"/>
</dbReference>
<proteinExistence type="predicted"/>
<dbReference type="Proteomes" id="UP001403385">
    <property type="component" value="Unassembled WGS sequence"/>
</dbReference>
<name>A0AAW9RXZ9_9BACT</name>
<dbReference type="Pfam" id="PF05787">
    <property type="entry name" value="PhoX"/>
    <property type="match status" value="2"/>
</dbReference>
<dbReference type="EMBL" id="JBDKWZ010000004">
    <property type="protein sequence ID" value="MEN7547870.1"/>
    <property type="molecule type" value="Genomic_DNA"/>
</dbReference>
<dbReference type="AlphaFoldDB" id="A0AAW9RXZ9"/>
<evidence type="ECO:0000313" key="1">
    <source>
        <dbReference type="EMBL" id="MEN7547870.1"/>
    </source>
</evidence>
<dbReference type="InterPro" id="IPR008557">
    <property type="entry name" value="PhoX"/>
</dbReference>
<reference evidence="1 2" key="1">
    <citation type="submission" date="2024-04" db="EMBL/GenBank/DDBJ databases">
        <title>Novel genus in family Flammeovirgaceae.</title>
        <authorList>
            <person name="Nguyen T.H."/>
            <person name="Vuong T.Q."/>
            <person name="Le H."/>
            <person name="Kim S.-G."/>
        </authorList>
    </citation>
    <scope>NUCLEOTIDE SEQUENCE [LARGE SCALE GENOMIC DNA]</scope>
    <source>
        <strain evidence="1 2">JCM 23209</strain>
    </source>
</reference>
<evidence type="ECO:0000313" key="2">
    <source>
        <dbReference type="Proteomes" id="UP001403385"/>
    </source>
</evidence>
<gene>
    <name evidence="1" type="ORF">AAG747_08120</name>
</gene>
<organism evidence="1 2">
    <name type="scientific">Rapidithrix thailandica</name>
    <dbReference type="NCBI Taxonomy" id="413964"/>
    <lineage>
        <taxon>Bacteria</taxon>
        <taxon>Pseudomonadati</taxon>
        <taxon>Bacteroidota</taxon>
        <taxon>Cytophagia</taxon>
        <taxon>Cytophagales</taxon>
        <taxon>Flammeovirgaceae</taxon>
        <taxon>Rapidithrix</taxon>
    </lineage>
</organism>